<protein>
    <recommendedName>
        <fullName evidence="3">DUF4272 domain-containing protein</fullName>
    </recommendedName>
</protein>
<name>A0ABM7HST0_MYCME</name>
<keyword evidence="2" id="KW-1185">Reference proteome</keyword>
<evidence type="ECO:0000313" key="2">
    <source>
        <dbReference type="Proteomes" id="UP000465622"/>
    </source>
</evidence>
<gene>
    <name evidence="1" type="ORF">MMAGJ_29020</name>
</gene>
<dbReference type="EMBL" id="AP022567">
    <property type="protein sequence ID" value="BBX33620.1"/>
    <property type="molecule type" value="Genomic_DNA"/>
</dbReference>
<dbReference type="RefSeq" id="WP_036431328.1">
    <property type="nucleotide sequence ID" value="NZ_AP022567.1"/>
</dbReference>
<dbReference type="Proteomes" id="UP000465622">
    <property type="component" value="Chromosome"/>
</dbReference>
<accession>A0ABM7HST0</accession>
<sequence>MNMGEETRQWLLGTALNHSDRDQRRAALLLLLDGDVSNADLPHIAPWAVLPLLNALDNVRKRFGHVDVADALDAIPANAEVPRWAGDGAAMVAMFTLLVAALRHHARDDDVKTLVARAGWHADTAPTFTVDEALDAVEWAERYACCGEYVSPATLVGLFGVDTLCLARDYAGRDVELELLDMVVDTRLDYSARHRAEQALTWATVLRDNGIPCDSTERWTRTLDWLCAESPTVDEMVDEIPDEDGMAFIEQFTVDGEPVTELILAGVDVPDWMLPWVGA</sequence>
<proteinExistence type="predicted"/>
<reference evidence="1 2" key="1">
    <citation type="journal article" date="2019" name="Emerg. Microbes Infect.">
        <title>Comprehensive subspecies identification of 175 nontuberculous mycobacteria species based on 7547 genomic profiles.</title>
        <authorList>
            <person name="Matsumoto Y."/>
            <person name="Kinjo T."/>
            <person name="Motooka D."/>
            <person name="Nabeya D."/>
            <person name="Jung N."/>
            <person name="Uechi K."/>
            <person name="Horii T."/>
            <person name="Iida T."/>
            <person name="Fujita J."/>
            <person name="Nakamura S."/>
        </authorList>
    </citation>
    <scope>NUCLEOTIDE SEQUENCE [LARGE SCALE GENOMIC DNA]</scope>
    <source>
        <strain evidence="1 2">JCM 12375</strain>
    </source>
</reference>
<organism evidence="1 2">
    <name type="scientific">Mycolicibacterium mageritense</name>
    <name type="common">Mycobacterium mageritense</name>
    <dbReference type="NCBI Taxonomy" id="53462"/>
    <lineage>
        <taxon>Bacteria</taxon>
        <taxon>Bacillati</taxon>
        <taxon>Actinomycetota</taxon>
        <taxon>Actinomycetes</taxon>
        <taxon>Mycobacteriales</taxon>
        <taxon>Mycobacteriaceae</taxon>
        <taxon>Mycolicibacterium</taxon>
    </lineage>
</organism>
<evidence type="ECO:0008006" key="3">
    <source>
        <dbReference type="Google" id="ProtNLM"/>
    </source>
</evidence>
<evidence type="ECO:0000313" key="1">
    <source>
        <dbReference type="EMBL" id="BBX33620.1"/>
    </source>
</evidence>